<gene>
    <name evidence="1" type="ORF">ACIPEN_00535</name>
</gene>
<evidence type="ECO:0000313" key="2">
    <source>
        <dbReference type="Proteomes" id="UP001617427"/>
    </source>
</evidence>
<reference evidence="1 2" key="1">
    <citation type="submission" date="2024-10" db="EMBL/GenBank/DDBJ databases">
        <title>The Natural Products Discovery Center: Release of the First 8490 Sequenced Strains for Exploring Actinobacteria Biosynthetic Diversity.</title>
        <authorList>
            <person name="Kalkreuter E."/>
            <person name="Kautsar S.A."/>
            <person name="Yang D."/>
            <person name="Bader C.D."/>
            <person name="Teijaro C.N."/>
            <person name="Fluegel L."/>
            <person name="Davis C.M."/>
            <person name="Simpson J.R."/>
            <person name="Lauterbach L."/>
            <person name="Steele A.D."/>
            <person name="Gui C."/>
            <person name="Meng S."/>
            <person name="Li G."/>
            <person name="Viehrig K."/>
            <person name="Ye F."/>
            <person name="Su P."/>
            <person name="Kiefer A.F."/>
            <person name="Nichols A."/>
            <person name="Cepeda A.J."/>
            <person name="Yan W."/>
            <person name="Fan B."/>
            <person name="Jiang Y."/>
            <person name="Adhikari A."/>
            <person name="Zheng C.-J."/>
            <person name="Schuster L."/>
            <person name="Cowan T.M."/>
            <person name="Smanski M.J."/>
            <person name="Chevrette M.G."/>
            <person name="De Carvalho L.P.S."/>
            <person name="Shen B."/>
        </authorList>
    </citation>
    <scope>NUCLEOTIDE SEQUENCE [LARGE SCALE GENOMIC DNA]</scope>
    <source>
        <strain evidence="1 2">NPDC087045</strain>
    </source>
</reference>
<evidence type="ECO:0000313" key="1">
    <source>
        <dbReference type="EMBL" id="MFJ3044289.1"/>
    </source>
</evidence>
<dbReference type="EMBL" id="JBIUZV010000001">
    <property type="protein sequence ID" value="MFJ3044289.1"/>
    <property type="molecule type" value="Genomic_DNA"/>
</dbReference>
<comment type="caution">
    <text evidence="1">The sequence shown here is derived from an EMBL/GenBank/DDBJ whole genome shotgun (WGS) entry which is preliminary data.</text>
</comment>
<dbReference type="InterPro" id="IPR020022">
    <property type="entry name" value="N-acetyl_sugar_amidoTrfase"/>
</dbReference>
<proteinExistence type="predicted"/>
<dbReference type="Proteomes" id="UP001617427">
    <property type="component" value="Unassembled WGS sequence"/>
</dbReference>
<organism evidence="1 2">
    <name type="scientific">Herbaspirillum chlorophenolicum</name>
    <dbReference type="NCBI Taxonomy" id="211589"/>
    <lineage>
        <taxon>Bacteria</taxon>
        <taxon>Pseudomonadati</taxon>
        <taxon>Pseudomonadota</taxon>
        <taxon>Betaproteobacteria</taxon>
        <taxon>Burkholderiales</taxon>
        <taxon>Oxalobacteraceae</taxon>
        <taxon>Herbaspirillum</taxon>
    </lineage>
</organism>
<sequence>MKYCARCLQPDTRPNTKFTPEGICPACDYVERLRHVDWQERYEILIDLLAGYKRKPGQRFDCIIGVSGGKDSTRQALWVRDKLGLKPLLACLSYPPEQVTERGVDNISNLIELGFDVVMSAPAPRTWKKLMRASFDKFTNWARSTELALFSSVPQLAIRYDIPLILWGENPGLQLGDLKTLGRTGYDGNNLRYMNTLSGGAHDWMLQADVDSRNLMPYLYPAPEEFEQHGLQIVYLGWFLGDWSLVNNGMYSCASGLQIREDGVANTGDLHGVTSLDEDWVTLNQMIKYYKFGFGRVTDYVNEEIRLGRMTRDAGIELVTQYDDACAPGYIESFCEYIDITVDAFWQQVRGSANRELFDIDGAGRITRKYRVGVGL</sequence>
<name>A0ABW8ETY2_9BURK</name>
<dbReference type="SUPFAM" id="SSF52402">
    <property type="entry name" value="Adenine nucleotide alpha hydrolases-like"/>
    <property type="match status" value="1"/>
</dbReference>
<accession>A0ABW8ETY2</accession>
<keyword evidence="2" id="KW-1185">Reference proteome</keyword>
<protein>
    <submittedName>
        <fullName evidence="1">N-acetyl sugar amidotransferase</fullName>
    </submittedName>
</protein>
<dbReference type="NCBIfam" id="TIGR03573">
    <property type="entry name" value="WbuX"/>
    <property type="match status" value="1"/>
</dbReference>
<dbReference type="RefSeq" id="WP_402697926.1">
    <property type="nucleotide sequence ID" value="NZ_JBIUZV010000001.1"/>
</dbReference>